<feature type="transmembrane region" description="Helical" evidence="1">
    <location>
        <begin position="16"/>
        <end position="37"/>
    </location>
</feature>
<protein>
    <submittedName>
        <fullName evidence="2">Uncharacterized protein</fullName>
    </submittedName>
</protein>
<keyword evidence="1" id="KW-0812">Transmembrane</keyword>
<keyword evidence="1" id="KW-1133">Transmembrane helix</keyword>
<proteinExistence type="predicted"/>
<comment type="caution">
    <text evidence="2">The sequence shown here is derived from an EMBL/GenBank/DDBJ whole genome shotgun (WGS) entry which is preliminary data.</text>
</comment>
<name>X1D7E8_9ZZZZ</name>
<keyword evidence="1" id="KW-0472">Membrane</keyword>
<reference evidence="2" key="1">
    <citation type="journal article" date="2014" name="Front. Microbiol.">
        <title>High frequency of phylogenetically diverse reductive dehalogenase-homologous genes in deep subseafloor sedimentary metagenomes.</title>
        <authorList>
            <person name="Kawai M."/>
            <person name="Futagami T."/>
            <person name="Toyoda A."/>
            <person name="Takaki Y."/>
            <person name="Nishi S."/>
            <person name="Hori S."/>
            <person name="Arai W."/>
            <person name="Tsubouchi T."/>
            <person name="Morono Y."/>
            <person name="Uchiyama I."/>
            <person name="Ito T."/>
            <person name="Fujiyama A."/>
            <person name="Inagaki F."/>
            <person name="Takami H."/>
        </authorList>
    </citation>
    <scope>NUCLEOTIDE SEQUENCE</scope>
    <source>
        <strain evidence="2">Expedition CK06-06</strain>
    </source>
</reference>
<sequence length="55" mass="6167">MRIKVTNACSESTNRIIFFLFILSESTPAMGVAIIMGRKYKNDDNARKKGFPVSV</sequence>
<dbReference type="AlphaFoldDB" id="X1D7E8"/>
<accession>X1D7E8</accession>
<organism evidence="2">
    <name type="scientific">marine sediment metagenome</name>
    <dbReference type="NCBI Taxonomy" id="412755"/>
    <lineage>
        <taxon>unclassified sequences</taxon>
        <taxon>metagenomes</taxon>
        <taxon>ecological metagenomes</taxon>
    </lineage>
</organism>
<dbReference type="EMBL" id="BART01025445">
    <property type="protein sequence ID" value="GAH00999.1"/>
    <property type="molecule type" value="Genomic_DNA"/>
</dbReference>
<gene>
    <name evidence="2" type="ORF">S01H4_45674</name>
</gene>
<evidence type="ECO:0000256" key="1">
    <source>
        <dbReference type="SAM" id="Phobius"/>
    </source>
</evidence>
<evidence type="ECO:0000313" key="2">
    <source>
        <dbReference type="EMBL" id="GAH00999.1"/>
    </source>
</evidence>